<dbReference type="Proteomes" id="UP001358193">
    <property type="component" value="Segment"/>
</dbReference>
<organism evidence="1 2">
    <name type="scientific">phage Lak_Megaphage_Sonny</name>
    <dbReference type="NCBI Taxonomy" id="3109229"/>
    <lineage>
        <taxon>Viruses</taxon>
        <taxon>Duplodnaviria</taxon>
        <taxon>Heunggongvirae</taxon>
        <taxon>Uroviricota</taxon>
        <taxon>Caudoviricetes</taxon>
        <taxon>Caudoviricetes code 15 clade</taxon>
    </lineage>
</organism>
<proteinExistence type="predicted"/>
<keyword evidence="2" id="KW-1185">Reference proteome</keyword>
<name>A0ABZ0Z3T4_9CAUD</name>
<evidence type="ECO:0008006" key="3">
    <source>
        <dbReference type="Google" id="ProtNLM"/>
    </source>
</evidence>
<protein>
    <recommendedName>
        <fullName evidence="3">DUF1848 domain-containing protein</fullName>
    </recommendedName>
</protein>
<dbReference type="Pfam" id="PF08902">
    <property type="entry name" value="DUF1848"/>
    <property type="match status" value="1"/>
</dbReference>
<accession>A0ABZ0Z3T4</accession>
<dbReference type="EMBL" id="OR769223">
    <property type="protein sequence ID" value="WQJ53870.1"/>
    <property type="molecule type" value="Genomic_DNA"/>
</dbReference>
<dbReference type="Gene3D" id="3.80.30.30">
    <property type="match status" value="1"/>
</dbReference>
<dbReference type="InterPro" id="IPR014998">
    <property type="entry name" value="DUF1848"/>
</dbReference>
<sequence length="351" mass="40184">MANKINIQIDTGEFVEANSPFIISASRSTDIPAFYSDWFFNRLEKGYSAWTNPFNNVKSYVSYINTKFIVFWSKNPKPLLEHIDKLNEKHIGCYIQYTLNDYVTEGLETNVSSIDDRIDTFKRLVDKIGYNGVIWRFDPLILTDKINENSLIEKISNIGNKLKEYTEKMVFSFADIEKYPRVVNNLKNANIHYKEWSAHEMQEFGEKLVNLNKSEGWNYELATCGEAAKIPGIIHNKCIDDNLIIRRTYNDNELMDYLKVKFYDPSETDLFGDPILIPDNAIKLDNGKYAVSGASKDGGQRLFCGCIDSKDIGQYNTCVHGCAYCYANTGKSLAAANYKKYLTCKNKDSIC</sequence>
<reference evidence="1 2" key="1">
    <citation type="submission" date="2023-11" db="EMBL/GenBank/DDBJ databases">
        <authorList>
            <person name="Cook R."/>
            <person name="Crisci M."/>
            <person name="Pye H."/>
            <person name="Adriaenssens E."/>
            <person name="Santini J."/>
        </authorList>
    </citation>
    <scope>NUCLEOTIDE SEQUENCE [LARGE SCALE GENOMIC DNA]</scope>
    <source>
        <strain evidence="1">Lak_Megaphage_Sonny</strain>
    </source>
</reference>
<evidence type="ECO:0000313" key="2">
    <source>
        <dbReference type="Proteomes" id="UP001358193"/>
    </source>
</evidence>
<evidence type="ECO:0000313" key="1">
    <source>
        <dbReference type="EMBL" id="WQJ53870.1"/>
    </source>
</evidence>